<evidence type="ECO:0000259" key="7">
    <source>
        <dbReference type="PROSITE" id="PS52029"/>
    </source>
</evidence>
<sequence length="599" mass="59178">MAVLVMGVNMRVHQRRRSRAGRARLAVARMVIVAAVGGALVACGPAQNPISAGATAGSSTSAPGGESVASAASNVPAANSASATVPVLASSLTMTGPESSVFGKDLAVSFSLSAGSTPIPDAAVTVQVAGASQVIRTDAAGTGTATIAAAQVAPGPAAVTLTYDGDGAHPSASTSASLDVLPAAATLVLAASPSDAAATSVSAALSTNSGIDAAGAVTFDIDGVTSEPVAVSANQASFALPTSLALGAHTVTASYLPTAPDQVGPTTAASTVSIAQVSTGVTGSATKDAVRYGDQASFTIAVSAAAEADLTGAVKVTDGEQVVAEGTTNPQGQASLQFLNRFDPGSKDLTVTFAGSDRVGASQSQLTLVTSSTNVDISIVKPTLLPDGSGTVTVSIIGTPDKPTGQVTATLDGIEVANGEVDAAGKIGFTVSAVAAGDHQILVNYSGDKRFQANTAKATLSVTPPVVNPNEAGAASLAAANPCPTTAAACVDLTNELAWLQTGGEITYGPVDMTSGKAGHRTGTGTFKVYWLDKHHKSSIYNGAAMPNSVFFDGGIAFHQGSLSVQSAGCIHLSSSASETFFNALHLGDSVFVFGTPPY</sequence>
<dbReference type="KEGG" id="nak:EH165_07405"/>
<evidence type="ECO:0000256" key="2">
    <source>
        <dbReference type="ARBA" id="ARBA00022679"/>
    </source>
</evidence>
<protein>
    <recommendedName>
        <fullName evidence="7">L,D-TPase catalytic domain-containing protein</fullName>
    </recommendedName>
</protein>
<dbReference type="GO" id="GO:0071555">
    <property type="term" value="P:cell wall organization"/>
    <property type="evidence" value="ECO:0007669"/>
    <property type="project" value="UniProtKB-UniRule"/>
</dbReference>
<keyword evidence="2" id="KW-0808">Transferase</keyword>
<dbReference type="UniPathway" id="UPA00219"/>
<dbReference type="Gene3D" id="2.60.40.10">
    <property type="entry name" value="Immunoglobulins"/>
    <property type="match status" value="3"/>
</dbReference>
<comment type="pathway">
    <text evidence="1 6">Cell wall biogenesis; peptidoglycan biosynthesis.</text>
</comment>
<keyword evidence="4 6" id="KW-0573">Peptidoglycan synthesis</keyword>
<dbReference type="Proteomes" id="UP000268084">
    <property type="component" value="Chromosome"/>
</dbReference>
<feature type="active site" description="Nucleophile" evidence="6">
    <location>
        <position position="570"/>
    </location>
</feature>
<reference evidence="8 9" key="1">
    <citation type="submission" date="2018-11" db="EMBL/GenBank/DDBJ databases">
        <authorList>
            <person name="Da X."/>
        </authorList>
    </citation>
    <scope>NUCLEOTIDE SEQUENCE [LARGE SCALE GENOMIC DNA]</scope>
    <source>
        <strain evidence="8 9">S14-144</strain>
    </source>
</reference>
<feature type="active site" description="Proton donor/acceptor" evidence="6">
    <location>
        <position position="559"/>
    </location>
</feature>
<keyword evidence="5 6" id="KW-0961">Cell wall biogenesis/degradation</keyword>
<evidence type="ECO:0000256" key="6">
    <source>
        <dbReference type="PROSITE-ProRule" id="PRU01373"/>
    </source>
</evidence>
<dbReference type="GO" id="GO:0016740">
    <property type="term" value="F:transferase activity"/>
    <property type="evidence" value="ECO:0007669"/>
    <property type="project" value="UniProtKB-KW"/>
</dbReference>
<gene>
    <name evidence="8" type="ORF">EH165_07405</name>
</gene>
<dbReference type="PANTHER" id="PTHR30582">
    <property type="entry name" value="L,D-TRANSPEPTIDASE"/>
    <property type="match status" value="1"/>
</dbReference>
<dbReference type="GO" id="GO:0008360">
    <property type="term" value="P:regulation of cell shape"/>
    <property type="evidence" value="ECO:0007669"/>
    <property type="project" value="UniProtKB-UniRule"/>
</dbReference>
<dbReference type="GO" id="GO:0071972">
    <property type="term" value="F:peptidoglycan L,D-transpeptidase activity"/>
    <property type="evidence" value="ECO:0007669"/>
    <property type="project" value="TreeGrafter"/>
</dbReference>
<keyword evidence="3 6" id="KW-0133">Cell shape</keyword>
<dbReference type="AlphaFoldDB" id="A0A3G8ZWE5"/>
<evidence type="ECO:0000256" key="4">
    <source>
        <dbReference type="ARBA" id="ARBA00022984"/>
    </source>
</evidence>
<evidence type="ECO:0000313" key="8">
    <source>
        <dbReference type="EMBL" id="AZI57991.1"/>
    </source>
</evidence>
<keyword evidence="9" id="KW-1185">Reference proteome</keyword>
<dbReference type="Pfam" id="PF03734">
    <property type="entry name" value="YkuD"/>
    <property type="match status" value="1"/>
</dbReference>
<dbReference type="InterPro" id="IPR013783">
    <property type="entry name" value="Ig-like_fold"/>
</dbReference>
<dbReference type="InterPro" id="IPR005490">
    <property type="entry name" value="LD_TPept_cat_dom"/>
</dbReference>
<dbReference type="SUPFAM" id="SSF141523">
    <property type="entry name" value="L,D-transpeptidase catalytic domain-like"/>
    <property type="match status" value="1"/>
</dbReference>
<evidence type="ECO:0000313" key="9">
    <source>
        <dbReference type="Proteomes" id="UP000268084"/>
    </source>
</evidence>
<dbReference type="InterPro" id="IPR050979">
    <property type="entry name" value="LD-transpeptidase"/>
</dbReference>
<evidence type="ECO:0000256" key="1">
    <source>
        <dbReference type="ARBA" id="ARBA00004752"/>
    </source>
</evidence>
<proteinExistence type="predicted"/>
<evidence type="ECO:0000256" key="3">
    <source>
        <dbReference type="ARBA" id="ARBA00022960"/>
    </source>
</evidence>
<dbReference type="PANTHER" id="PTHR30582:SF33">
    <property type="entry name" value="EXPORTED PROTEIN"/>
    <property type="match status" value="1"/>
</dbReference>
<dbReference type="GO" id="GO:0005576">
    <property type="term" value="C:extracellular region"/>
    <property type="evidence" value="ECO:0007669"/>
    <property type="project" value="TreeGrafter"/>
</dbReference>
<dbReference type="PROSITE" id="PS52029">
    <property type="entry name" value="LD_TPASE"/>
    <property type="match status" value="1"/>
</dbReference>
<dbReference type="InterPro" id="IPR038063">
    <property type="entry name" value="Transpep_catalytic_dom"/>
</dbReference>
<dbReference type="Gene3D" id="2.40.440.10">
    <property type="entry name" value="L,D-transpeptidase catalytic domain-like"/>
    <property type="match status" value="1"/>
</dbReference>
<dbReference type="CDD" id="cd16913">
    <property type="entry name" value="YkuD_like"/>
    <property type="match status" value="1"/>
</dbReference>
<dbReference type="Pfam" id="PF16640">
    <property type="entry name" value="Big_3_5"/>
    <property type="match status" value="2"/>
</dbReference>
<dbReference type="OrthoDB" id="8887048at2"/>
<name>A0A3G8ZWE5_9ACTN</name>
<feature type="domain" description="L,D-TPase catalytic" evidence="7">
    <location>
        <begin position="487"/>
        <end position="594"/>
    </location>
</feature>
<dbReference type="GO" id="GO:0018104">
    <property type="term" value="P:peptidoglycan-protein cross-linking"/>
    <property type="evidence" value="ECO:0007669"/>
    <property type="project" value="TreeGrafter"/>
</dbReference>
<dbReference type="GO" id="GO:0005975">
    <property type="term" value="P:carbohydrate metabolic process"/>
    <property type="evidence" value="ECO:0007669"/>
    <property type="project" value="UniProtKB-ARBA"/>
</dbReference>
<dbReference type="InterPro" id="IPR032109">
    <property type="entry name" value="Big_3_5"/>
</dbReference>
<evidence type="ECO:0000256" key="5">
    <source>
        <dbReference type="ARBA" id="ARBA00023316"/>
    </source>
</evidence>
<organism evidence="8 9">
    <name type="scientific">Nakamurella antarctica</name>
    <dbReference type="NCBI Taxonomy" id="1902245"/>
    <lineage>
        <taxon>Bacteria</taxon>
        <taxon>Bacillati</taxon>
        <taxon>Actinomycetota</taxon>
        <taxon>Actinomycetes</taxon>
        <taxon>Nakamurellales</taxon>
        <taxon>Nakamurellaceae</taxon>
        <taxon>Nakamurella</taxon>
    </lineage>
</organism>
<accession>A0A3G8ZWE5</accession>
<dbReference type="EMBL" id="CP034170">
    <property type="protein sequence ID" value="AZI57991.1"/>
    <property type="molecule type" value="Genomic_DNA"/>
</dbReference>
<reference evidence="8 9" key="2">
    <citation type="submission" date="2018-12" db="EMBL/GenBank/DDBJ databases">
        <title>Nakamurella antarcticus sp. nov., isolated from Antarctica South Shetland Islands soil.</title>
        <authorList>
            <person name="Peng F."/>
        </authorList>
    </citation>
    <scope>NUCLEOTIDE SEQUENCE [LARGE SCALE GENOMIC DNA]</scope>
    <source>
        <strain evidence="8 9">S14-144</strain>
    </source>
</reference>